<sequence length="222" mass="24352">MITIRWRFSITLNGSPVNIQVQSLLKCAVKTILEYVEAWGTLNRSLSTVEVCSSDARMNFLRLVEDGGSQLVLVQPPLPPSQSLPIIASSALKPAPSRTASLHQANIPRAAVFLTLPPPVPNPISRIRPRSGSMDAVVYPGLPGGPGVLPPAKRMCSKRDLEREMIDRPRWYSATPSNSPQFMTANDHATETTLIPLQHSGNMSVPALHPYYDPQQRAYHAN</sequence>
<evidence type="ECO:0000313" key="2">
    <source>
        <dbReference type="Proteomes" id="UP000076871"/>
    </source>
</evidence>
<reference evidence="1 2" key="1">
    <citation type="journal article" date="2016" name="Mol. Biol. Evol.">
        <title>Comparative Genomics of Early-Diverging Mushroom-Forming Fungi Provides Insights into the Origins of Lignocellulose Decay Capabilities.</title>
        <authorList>
            <person name="Nagy L.G."/>
            <person name="Riley R."/>
            <person name="Tritt A."/>
            <person name="Adam C."/>
            <person name="Daum C."/>
            <person name="Floudas D."/>
            <person name="Sun H."/>
            <person name="Yadav J.S."/>
            <person name="Pangilinan J."/>
            <person name="Larsson K.H."/>
            <person name="Matsuura K."/>
            <person name="Barry K."/>
            <person name="Labutti K."/>
            <person name="Kuo R."/>
            <person name="Ohm R.A."/>
            <person name="Bhattacharya S.S."/>
            <person name="Shirouzu T."/>
            <person name="Yoshinaga Y."/>
            <person name="Martin F.M."/>
            <person name="Grigoriev I.V."/>
            <person name="Hibbett D.S."/>
        </authorList>
    </citation>
    <scope>NUCLEOTIDE SEQUENCE [LARGE SCALE GENOMIC DNA]</scope>
    <source>
        <strain evidence="1 2">93-53</strain>
    </source>
</reference>
<protein>
    <submittedName>
        <fullName evidence="1">Uncharacterized protein</fullName>
    </submittedName>
</protein>
<dbReference type="STRING" id="1314785.A0A165DUX6"/>
<dbReference type="OrthoDB" id="2162994at2759"/>
<dbReference type="GeneID" id="63829681"/>
<dbReference type="EMBL" id="KV427628">
    <property type="protein sequence ID" value="KZT05675.1"/>
    <property type="molecule type" value="Genomic_DNA"/>
</dbReference>
<evidence type="ECO:0000313" key="1">
    <source>
        <dbReference type="EMBL" id="KZT05675.1"/>
    </source>
</evidence>
<name>A0A165DUX6_9APHY</name>
<dbReference type="RefSeq" id="XP_040763415.1">
    <property type="nucleotide sequence ID" value="XM_040912653.1"/>
</dbReference>
<gene>
    <name evidence="1" type="ORF">LAESUDRAFT_759919</name>
</gene>
<accession>A0A165DUX6</accession>
<dbReference type="AlphaFoldDB" id="A0A165DUX6"/>
<proteinExistence type="predicted"/>
<keyword evidence="2" id="KW-1185">Reference proteome</keyword>
<dbReference type="Proteomes" id="UP000076871">
    <property type="component" value="Unassembled WGS sequence"/>
</dbReference>
<organism evidence="1 2">
    <name type="scientific">Laetiporus sulphureus 93-53</name>
    <dbReference type="NCBI Taxonomy" id="1314785"/>
    <lineage>
        <taxon>Eukaryota</taxon>
        <taxon>Fungi</taxon>
        <taxon>Dikarya</taxon>
        <taxon>Basidiomycota</taxon>
        <taxon>Agaricomycotina</taxon>
        <taxon>Agaricomycetes</taxon>
        <taxon>Polyporales</taxon>
        <taxon>Laetiporus</taxon>
    </lineage>
</organism>
<dbReference type="InParanoid" id="A0A165DUX6"/>